<reference evidence="9 10" key="1">
    <citation type="journal article" date="2019" name="Plant Biotechnol. J.">
        <title>The red bayberry genome and genetic basis of sex determination.</title>
        <authorList>
            <person name="Jia H.M."/>
            <person name="Jia H.J."/>
            <person name="Cai Q.L."/>
            <person name="Wang Y."/>
            <person name="Zhao H.B."/>
            <person name="Yang W.F."/>
            <person name="Wang G.Y."/>
            <person name="Li Y.H."/>
            <person name="Zhan D.L."/>
            <person name="Shen Y.T."/>
            <person name="Niu Q.F."/>
            <person name="Chang L."/>
            <person name="Qiu J."/>
            <person name="Zhao L."/>
            <person name="Xie H.B."/>
            <person name="Fu W.Y."/>
            <person name="Jin J."/>
            <person name="Li X.W."/>
            <person name="Jiao Y."/>
            <person name="Zhou C.C."/>
            <person name="Tu T."/>
            <person name="Chai C.Y."/>
            <person name="Gao J.L."/>
            <person name="Fan L.J."/>
            <person name="van de Weg E."/>
            <person name="Wang J.Y."/>
            <person name="Gao Z.S."/>
        </authorList>
    </citation>
    <scope>NUCLEOTIDE SEQUENCE [LARGE SCALE GENOMIC DNA]</scope>
    <source>
        <tissue evidence="9">Leaves</tissue>
    </source>
</reference>
<dbReference type="PANTHER" id="PTHR33463:SF215">
    <property type="entry name" value="NB-ARC DOMAIN DISEASE RESISTANCE PROTEIN"/>
    <property type="match status" value="1"/>
</dbReference>
<gene>
    <name evidence="9" type="ORF">CJ030_MR1G017587</name>
</gene>
<keyword evidence="5" id="KW-0611">Plant defense</keyword>
<dbReference type="InterPro" id="IPR057135">
    <property type="entry name" value="At4g27190-like_LRR"/>
</dbReference>
<dbReference type="InterPro" id="IPR032675">
    <property type="entry name" value="LRR_dom_sf"/>
</dbReference>
<dbReference type="GO" id="GO:0006952">
    <property type="term" value="P:defense response"/>
    <property type="evidence" value="ECO:0007669"/>
    <property type="project" value="UniProtKB-KW"/>
</dbReference>
<keyword evidence="10" id="KW-1185">Reference proteome</keyword>
<dbReference type="Pfam" id="PF00931">
    <property type="entry name" value="NB-ARC"/>
    <property type="match status" value="1"/>
</dbReference>
<dbReference type="Gene3D" id="1.10.8.430">
    <property type="entry name" value="Helical domain of apoptotic protease-activating factors"/>
    <property type="match status" value="1"/>
</dbReference>
<feature type="domain" description="Disease resistance protein At4g27190-like leucine-rich repeats" evidence="8">
    <location>
        <begin position="598"/>
        <end position="709"/>
    </location>
</feature>
<dbReference type="EMBL" id="RXIC02000019">
    <property type="protein sequence ID" value="KAB1227797.1"/>
    <property type="molecule type" value="Genomic_DNA"/>
</dbReference>
<dbReference type="Gene3D" id="3.40.50.300">
    <property type="entry name" value="P-loop containing nucleotide triphosphate hydrolases"/>
    <property type="match status" value="1"/>
</dbReference>
<dbReference type="InterPro" id="IPR050905">
    <property type="entry name" value="Plant_NBS-LRR"/>
</dbReference>
<feature type="domain" description="NB-ARC" evidence="7">
    <location>
        <begin position="124"/>
        <end position="196"/>
    </location>
</feature>
<dbReference type="Pfam" id="PF23247">
    <property type="entry name" value="LRR_RPS2"/>
    <property type="match status" value="1"/>
</dbReference>
<dbReference type="Gene3D" id="3.80.10.10">
    <property type="entry name" value="Ribonuclease Inhibitor"/>
    <property type="match status" value="1"/>
</dbReference>
<dbReference type="SUPFAM" id="SSF52540">
    <property type="entry name" value="P-loop containing nucleoside triphosphate hydrolases"/>
    <property type="match status" value="1"/>
</dbReference>
<dbReference type="InterPro" id="IPR002182">
    <property type="entry name" value="NB-ARC"/>
</dbReference>
<keyword evidence="3" id="KW-0677">Repeat</keyword>
<keyword evidence="6" id="KW-0067">ATP-binding</keyword>
<accession>A0A6A1WVR9</accession>
<name>A0A6A1WVR9_9ROSI</name>
<evidence type="ECO:0000313" key="10">
    <source>
        <dbReference type="Proteomes" id="UP000516437"/>
    </source>
</evidence>
<sequence>MKKEDKQLRDDEKTLRLRVEAAENNCEKIYDNVTSWLTNVEAEEKNVEDILKDEVKTRCSYGACLNVKRRHQQSHRAKKIAQAICNLRTEMVKPSTAVSCCPRPQELIPTDPDYVMLASRRRPTEELLNALRDTENNVIGIWGMGGVGKTTLAEQVAIQAKEEKLFDEVVMASVTPSSDTKGIQKEIAEKLDMKLDEEIGIPLEECKLKLISRNRDVLIDLGTKKDIELRVLGSQEAWSLFEKMGGNYVKNPNILDTATKVAKKCGGLPVALMTVSRAFKNKNLPQWKEAEGQLQDSFQDRITQLEDATNRLHRVIGALEDSCLLQRFNPSYPDCFNMHGIVRDVGRHIASKNHNMLVVSHEGGWPDIDVLQRCEALSVLSRDICELPSGIECSKLIFFHVNNNYYHSLQMLDDFFKGLKNLRVLDLKRMQLPYLPPSVLVLTNLQTLCLDRCVLGDISLIGELKSLKVLSLHSSNITQLPREIGLLTSLQLLDLSDCWTLEVIPPYVLSSLVKLEELYMRNSFIQWEAEGLDANERKNASLVELKRILSHLTTFEIHIPDSSILPKDLMFENLEKYKILVGDVWYWDWSDQHETSRTLKFKLKTSFQAEGQLPTTSFGKLQVVKVEHCEKLKFVFSSSMAKGLSLLGELKIKECSMMCAIVVKEGEGEIKDGDKDTIILFPRLRKLLLDGLPKLISFLSSNHCKNFGFGQILFGTTKKLSLKGPFWDATKASYDITLRGCRLHSRRQDQRIFGYCPPKSPSYPDQEEEIADRLMLSNSELMLHLIVTYNIDPRRCTSEASFERVKLMVYIVRGVPVDLPSLIFWNIMKEISFEVSGVPYGLLLTNFLDAIKVPSHVGEDRQKPPGPIYLETLRKSRSQLKRGKER</sequence>
<evidence type="ECO:0000256" key="5">
    <source>
        <dbReference type="ARBA" id="ARBA00022821"/>
    </source>
</evidence>
<evidence type="ECO:0000256" key="3">
    <source>
        <dbReference type="ARBA" id="ARBA00022737"/>
    </source>
</evidence>
<organism evidence="9 10">
    <name type="scientific">Morella rubra</name>
    <name type="common">Chinese bayberry</name>
    <dbReference type="NCBI Taxonomy" id="262757"/>
    <lineage>
        <taxon>Eukaryota</taxon>
        <taxon>Viridiplantae</taxon>
        <taxon>Streptophyta</taxon>
        <taxon>Embryophyta</taxon>
        <taxon>Tracheophyta</taxon>
        <taxon>Spermatophyta</taxon>
        <taxon>Magnoliopsida</taxon>
        <taxon>eudicotyledons</taxon>
        <taxon>Gunneridae</taxon>
        <taxon>Pentapetalae</taxon>
        <taxon>rosids</taxon>
        <taxon>fabids</taxon>
        <taxon>Fagales</taxon>
        <taxon>Myricaceae</taxon>
        <taxon>Morella</taxon>
    </lineage>
</organism>
<dbReference type="InterPro" id="IPR003591">
    <property type="entry name" value="Leu-rich_rpt_typical-subtyp"/>
</dbReference>
<dbReference type="SUPFAM" id="SSF52058">
    <property type="entry name" value="L domain-like"/>
    <property type="match status" value="1"/>
</dbReference>
<dbReference type="AlphaFoldDB" id="A0A6A1WVR9"/>
<keyword evidence="4" id="KW-0547">Nucleotide-binding</keyword>
<evidence type="ECO:0000259" key="8">
    <source>
        <dbReference type="Pfam" id="PF23247"/>
    </source>
</evidence>
<dbReference type="OrthoDB" id="1898799at2759"/>
<evidence type="ECO:0000259" key="7">
    <source>
        <dbReference type="Pfam" id="PF00931"/>
    </source>
</evidence>
<dbReference type="InterPro" id="IPR027417">
    <property type="entry name" value="P-loop_NTPase"/>
</dbReference>
<evidence type="ECO:0008006" key="11">
    <source>
        <dbReference type="Google" id="ProtNLM"/>
    </source>
</evidence>
<comment type="caution">
    <text evidence="9">The sequence shown here is derived from an EMBL/GenBank/DDBJ whole genome shotgun (WGS) entry which is preliminary data.</text>
</comment>
<dbReference type="GO" id="GO:0043531">
    <property type="term" value="F:ADP binding"/>
    <property type="evidence" value="ECO:0007669"/>
    <property type="project" value="InterPro"/>
</dbReference>
<evidence type="ECO:0000256" key="4">
    <source>
        <dbReference type="ARBA" id="ARBA00022741"/>
    </source>
</evidence>
<evidence type="ECO:0000256" key="6">
    <source>
        <dbReference type="ARBA" id="ARBA00022840"/>
    </source>
</evidence>
<evidence type="ECO:0000256" key="1">
    <source>
        <dbReference type="ARBA" id="ARBA00008894"/>
    </source>
</evidence>
<proteinExistence type="inferred from homology"/>
<evidence type="ECO:0000313" key="9">
    <source>
        <dbReference type="EMBL" id="KAB1227797.1"/>
    </source>
</evidence>
<protein>
    <recommendedName>
        <fullName evidence="11">NB-ARC domain-containing protein</fullName>
    </recommendedName>
</protein>
<dbReference type="InterPro" id="IPR042197">
    <property type="entry name" value="Apaf_helical"/>
</dbReference>
<dbReference type="Proteomes" id="UP000516437">
    <property type="component" value="Chromosome 1"/>
</dbReference>
<dbReference type="PRINTS" id="PR00364">
    <property type="entry name" value="DISEASERSIST"/>
</dbReference>
<keyword evidence="2" id="KW-0433">Leucine-rich repeat</keyword>
<comment type="similarity">
    <text evidence="1">Belongs to the disease resistance NB-LRR family.</text>
</comment>
<evidence type="ECO:0000256" key="2">
    <source>
        <dbReference type="ARBA" id="ARBA00022614"/>
    </source>
</evidence>
<dbReference type="PANTHER" id="PTHR33463">
    <property type="entry name" value="NB-ARC DOMAIN-CONTAINING PROTEIN-RELATED"/>
    <property type="match status" value="1"/>
</dbReference>
<dbReference type="SMART" id="SM00369">
    <property type="entry name" value="LRR_TYP"/>
    <property type="match status" value="2"/>
</dbReference>
<dbReference type="GO" id="GO:0005524">
    <property type="term" value="F:ATP binding"/>
    <property type="evidence" value="ECO:0007669"/>
    <property type="project" value="UniProtKB-KW"/>
</dbReference>